<dbReference type="EMBL" id="MZNU01000241">
    <property type="protein sequence ID" value="OWP02259.1"/>
    <property type="molecule type" value="Genomic_DNA"/>
</dbReference>
<name>A0A218Z2H8_9HELO</name>
<evidence type="ECO:0000313" key="4">
    <source>
        <dbReference type="Proteomes" id="UP000242519"/>
    </source>
</evidence>
<dbReference type="Proteomes" id="UP000242519">
    <property type="component" value="Unassembled WGS sequence"/>
</dbReference>
<feature type="compositionally biased region" description="Low complexity" evidence="1">
    <location>
        <begin position="133"/>
        <end position="142"/>
    </location>
</feature>
<dbReference type="STRING" id="503106.A0A218Z2H8"/>
<gene>
    <name evidence="3" type="ORF">B2J93_1047</name>
</gene>
<feature type="region of interest" description="Disordered" evidence="1">
    <location>
        <begin position="27"/>
        <end position="66"/>
    </location>
</feature>
<dbReference type="GO" id="GO:0005786">
    <property type="term" value="C:signal recognition particle, endoplasmic reticulum targeting"/>
    <property type="evidence" value="ECO:0007669"/>
    <property type="project" value="TreeGrafter"/>
</dbReference>
<feature type="region of interest" description="Disordered" evidence="1">
    <location>
        <begin position="115"/>
        <end position="152"/>
    </location>
</feature>
<accession>A0A218Z2H8</accession>
<organism evidence="3 4">
    <name type="scientific">Diplocarpon coronariae</name>
    <dbReference type="NCBI Taxonomy" id="2795749"/>
    <lineage>
        <taxon>Eukaryota</taxon>
        <taxon>Fungi</taxon>
        <taxon>Dikarya</taxon>
        <taxon>Ascomycota</taxon>
        <taxon>Pezizomycotina</taxon>
        <taxon>Leotiomycetes</taxon>
        <taxon>Helotiales</taxon>
        <taxon>Drepanopezizaceae</taxon>
        <taxon>Diplocarpon</taxon>
    </lineage>
</organism>
<dbReference type="GO" id="GO:0006614">
    <property type="term" value="P:SRP-dependent cotranslational protein targeting to membrane"/>
    <property type="evidence" value="ECO:0007669"/>
    <property type="project" value="InterPro"/>
</dbReference>
<proteinExistence type="predicted"/>
<reference evidence="3 4" key="1">
    <citation type="submission" date="2017-04" db="EMBL/GenBank/DDBJ databases">
        <title>Draft genome sequence of Marssonina coronaria NL1: causal agent of apple blotch.</title>
        <authorList>
            <person name="Cheng Q."/>
        </authorList>
    </citation>
    <scope>NUCLEOTIDE SEQUENCE [LARGE SCALE GENOMIC DNA]</scope>
    <source>
        <strain evidence="3 4">NL1</strain>
    </source>
</reference>
<evidence type="ECO:0000259" key="2">
    <source>
        <dbReference type="Pfam" id="PF05486"/>
    </source>
</evidence>
<evidence type="ECO:0000256" key="1">
    <source>
        <dbReference type="SAM" id="MobiDB-lite"/>
    </source>
</evidence>
<evidence type="ECO:0000313" key="3">
    <source>
        <dbReference type="EMBL" id="OWP02259.1"/>
    </source>
</evidence>
<keyword evidence="4" id="KW-1185">Reference proteome</keyword>
<dbReference type="PANTHER" id="PTHR12834">
    <property type="entry name" value="SIGNAL RECOGNITION PARTICLE 9 KDA PROTEIN"/>
    <property type="match status" value="1"/>
</dbReference>
<protein>
    <recommendedName>
        <fullName evidence="2">SRP9 domain-containing protein</fullName>
    </recommendedName>
</protein>
<dbReference type="InterPro" id="IPR039432">
    <property type="entry name" value="SRP9_dom"/>
</dbReference>
<dbReference type="InterPro" id="IPR039914">
    <property type="entry name" value="SRP9-like"/>
</dbReference>
<dbReference type="OrthoDB" id="5419752at2759"/>
<dbReference type="InParanoid" id="A0A218Z2H8"/>
<sequence>MPLLPTAQSWLTQSTLLLQARPSTTRITSKYTVSPPSTKSNSKSAPQTTPSTTTDPAAPRATLTLKTYDPVSGTTLKYETNKAAEVSRLIQILGRLARPMAGLPELEVREEGVVKDEELEESAPVVPAAVNVKGAHGQQQAGKGKGKKRGKK</sequence>
<comment type="caution">
    <text evidence="3">The sequence shown here is derived from an EMBL/GenBank/DDBJ whole genome shotgun (WGS) entry which is preliminary data.</text>
</comment>
<dbReference type="PANTHER" id="PTHR12834:SF12">
    <property type="entry name" value="SIGNAL RECOGNITION PARTICLE 9 KDA PROTEIN"/>
    <property type="match status" value="1"/>
</dbReference>
<dbReference type="AlphaFoldDB" id="A0A218Z2H8"/>
<feature type="compositionally biased region" description="Polar residues" evidence="1">
    <location>
        <begin position="27"/>
        <end position="44"/>
    </location>
</feature>
<feature type="domain" description="SRP9" evidence="2">
    <location>
        <begin position="5"/>
        <end position="100"/>
    </location>
</feature>
<dbReference type="Pfam" id="PF05486">
    <property type="entry name" value="SRP9-21"/>
    <property type="match status" value="1"/>
</dbReference>
<feature type="compositionally biased region" description="Low complexity" evidence="1">
    <location>
        <begin position="45"/>
        <end position="64"/>
    </location>
</feature>